<name>A0A1M5UBH0_9BRAD</name>
<evidence type="ECO:0000259" key="1">
    <source>
        <dbReference type="Pfam" id="PF07238"/>
    </source>
</evidence>
<dbReference type="SUPFAM" id="SSF141371">
    <property type="entry name" value="PilZ domain-like"/>
    <property type="match status" value="1"/>
</dbReference>
<accession>A0A1M5UBH0</accession>
<dbReference type="Proteomes" id="UP000190675">
    <property type="component" value="Chromosome I"/>
</dbReference>
<dbReference type="AlphaFoldDB" id="A0A1M5UBH0"/>
<feature type="domain" description="PilZ" evidence="1">
    <location>
        <begin position="3"/>
        <end position="79"/>
    </location>
</feature>
<dbReference type="GO" id="GO:0035438">
    <property type="term" value="F:cyclic-di-GMP binding"/>
    <property type="evidence" value="ECO:0007669"/>
    <property type="project" value="InterPro"/>
</dbReference>
<dbReference type="Gene3D" id="2.40.10.220">
    <property type="entry name" value="predicted glycosyltransferase like domains"/>
    <property type="match status" value="1"/>
</dbReference>
<dbReference type="EMBL" id="LT670818">
    <property type="protein sequence ID" value="SHH60344.1"/>
    <property type="molecule type" value="Genomic_DNA"/>
</dbReference>
<proteinExistence type="predicted"/>
<sequence length="80" mass="8871">MIEKRAAPRHRVLKRGSLAFSDGGGLDCTVRNISQTGARIDIASPVGVPEVFTLVIEVDHFMRRCHAVWSNERHIGVAFD</sequence>
<dbReference type="InterPro" id="IPR009875">
    <property type="entry name" value="PilZ_domain"/>
</dbReference>
<evidence type="ECO:0000313" key="2">
    <source>
        <dbReference type="EMBL" id="SHH60344.1"/>
    </source>
</evidence>
<protein>
    <submittedName>
        <fullName evidence="2">PilZ domain-containing protein</fullName>
    </submittedName>
</protein>
<reference evidence="2 3" key="1">
    <citation type="submission" date="2016-11" db="EMBL/GenBank/DDBJ databases">
        <authorList>
            <person name="Jaros S."/>
            <person name="Januszkiewicz K."/>
            <person name="Wedrychowicz H."/>
        </authorList>
    </citation>
    <scope>NUCLEOTIDE SEQUENCE [LARGE SCALE GENOMIC DNA]</scope>
    <source>
        <strain evidence="2 3">GAS242</strain>
    </source>
</reference>
<organism evidence="2 3">
    <name type="scientific">Bradyrhizobium erythrophlei</name>
    <dbReference type="NCBI Taxonomy" id="1437360"/>
    <lineage>
        <taxon>Bacteria</taxon>
        <taxon>Pseudomonadati</taxon>
        <taxon>Pseudomonadota</taxon>
        <taxon>Alphaproteobacteria</taxon>
        <taxon>Hyphomicrobiales</taxon>
        <taxon>Nitrobacteraceae</taxon>
        <taxon>Bradyrhizobium</taxon>
    </lineage>
</organism>
<gene>
    <name evidence="2" type="ORF">SAMN05444169_8297</name>
</gene>
<dbReference type="Pfam" id="PF07238">
    <property type="entry name" value="PilZ"/>
    <property type="match status" value="1"/>
</dbReference>
<evidence type="ECO:0000313" key="3">
    <source>
        <dbReference type="Proteomes" id="UP000190675"/>
    </source>
</evidence>
<dbReference type="RefSeq" id="WP_079571647.1">
    <property type="nucleotide sequence ID" value="NZ_LT670818.1"/>
</dbReference>
<dbReference type="OrthoDB" id="7188320at2"/>